<dbReference type="eggNOG" id="arCOG01895">
    <property type="taxonomic scope" value="Archaea"/>
</dbReference>
<reference evidence="2 3" key="1">
    <citation type="journal article" date="2014" name="Int. J. Syst. Evol. Microbiol.">
        <title>Methanobacterium paludis sp. nov. and a novel strain of Methanobacterium lacus isolated from northern peatlands.</title>
        <authorList>
            <person name="Cadillo-Quiroz H."/>
            <person name="Brauer S.L."/>
            <person name="Goodson N."/>
            <person name="Yavitt J.B."/>
            <person name="Zinder S.H."/>
        </authorList>
    </citation>
    <scope>NUCLEOTIDE SEQUENCE [LARGE SCALE GENOMIC DNA]</scope>
    <source>
        <strain evidence="3">DSM 25820 / JCM 18151 / SWAN1</strain>
    </source>
</reference>
<dbReference type="PANTHER" id="PTHR12110:SF21">
    <property type="entry name" value="XYLOSE ISOMERASE-LIKE TIM BARREL DOMAIN-CONTAINING PROTEIN"/>
    <property type="match status" value="1"/>
</dbReference>
<dbReference type="PANTHER" id="PTHR12110">
    <property type="entry name" value="HYDROXYPYRUVATE ISOMERASE"/>
    <property type="match status" value="1"/>
</dbReference>
<dbReference type="HOGENOM" id="CLU_050006_7_2_2"/>
<feature type="domain" description="Xylose isomerase-like TIM barrel" evidence="1">
    <location>
        <begin position="24"/>
        <end position="241"/>
    </location>
</feature>
<sequence>MKKVGVALYNNFQGSIESFFGFLDSLGVDYVEIGKEWIPPQKEINKINDLLDIYNLNSNLHVSYPYNLAETDERKWKRNILGVLGDLGVCYDLNIKNAVLHCGWIQSHDSSKEALNEGYERFAEAYNMISDFSKDFGVKIGLENQCSEGLNHYIFQDQTDAQKIMEFTDDKVSFVLDVGHLGRLGGSLNKMIETVGDNLIGIHVHDFDDFGRDHLPLGTGKLDLNALLRLVEDKDIFITLENRSVPHIKYSILHSSLAEICHPVH</sequence>
<dbReference type="GeneID" id="10669432"/>
<dbReference type="InterPro" id="IPR036237">
    <property type="entry name" value="Xyl_isomerase-like_sf"/>
</dbReference>
<dbReference type="AlphaFoldDB" id="F6D6A6"/>
<name>F6D6A6_METPW</name>
<dbReference type="RefSeq" id="WP_013826426.1">
    <property type="nucleotide sequence ID" value="NC_015574.1"/>
</dbReference>
<organism evidence="2 3">
    <name type="scientific">Methanobacterium paludis (strain DSM 25820 / JCM 18151 / SWAN1)</name>
    <dbReference type="NCBI Taxonomy" id="868131"/>
    <lineage>
        <taxon>Archaea</taxon>
        <taxon>Methanobacteriati</taxon>
        <taxon>Methanobacteriota</taxon>
        <taxon>Methanomada group</taxon>
        <taxon>Methanobacteria</taxon>
        <taxon>Methanobacteriales</taxon>
        <taxon>Methanobacteriaceae</taxon>
        <taxon>Methanobacterium</taxon>
    </lineage>
</organism>
<keyword evidence="3" id="KW-1185">Reference proteome</keyword>
<dbReference type="OrthoDB" id="386485at2157"/>
<dbReference type="EMBL" id="CP002772">
    <property type="protein sequence ID" value="AEG18927.1"/>
    <property type="molecule type" value="Genomic_DNA"/>
</dbReference>
<evidence type="ECO:0000313" key="2">
    <source>
        <dbReference type="EMBL" id="AEG18927.1"/>
    </source>
</evidence>
<dbReference type="InterPro" id="IPR013022">
    <property type="entry name" value="Xyl_isomerase-like_TIM-brl"/>
</dbReference>
<evidence type="ECO:0000259" key="1">
    <source>
        <dbReference type="Pfam" id="PF01261"/>
    </source>
</evidence>
<dbReference type="STRING" id="868131.MSWAN_1918"/>
<dbReference type="GO" id="GO:0016853">
    <property type="term" value="F:isomerase activity"/>
    <property type="evidence" value="ECO:0007669"/>
    <property type="project" value="UniProtKB-KW"/>
</dbReference>
<dbReference type="SUPFAM" id="SSF51658">
    <property type="entry name" value="Xylose isomerase-like"/>
    <property type="match status" value="1"/>
</dbReference>
<dbReference type="KEGG" id="mew:MSWAN_1918"/>
<keyword evidence="2" id="KW-0413">Isomerase</keyword>
<evidence type="ECO:0000313" key="3">
    <source>
        <dbReference type="Proteomes" id="UP000009231"/>
    </source>
</evidence>
<accession>F6D6A6</accession>
<gene>
    <name evidence="2" type="ordered locus">MSWAN_1918</name>
</gene>
<dbReference type="Gene3D" id="3.20.20.150">
    <property type="entry name" value="Divalent-metal-dependent TIM barrel enzymes"/>
    <property type="match status" value="1"/>
</dbReference>
<dbReference type="Proteomes" id="UP000009231">
    <property type="component" value="Chromosome"/>
</dbReference>
<proteinExistence type="predicted"/>
<dbReference type="InterPro" id="IPR050312">
    <property type="entry name" value="IolE/XylAMocC-like"/>
</dbReference>
<protein>
    <submittedName>
        <fullName evidence="2">Xylose isomerase domain-containing protein TIM barrel</fullName>
    </submittedName>
</protein>
<dbReference type="Pfam" id="PF01261">
    <property type="entry name" value="AP_endonuc_2"/>
    <property type="match status" value="1"/>
</dbReference>